<proteinExistence type="predicted"/>
<accession>A0ACB8BBK7</accession>
<dbReference type="EMBL" id="MU266469">
    <property type="protein sequence ID" value="KAH7922869.1"/>
    <property type="molecule type" value="Genomic_DNA"/>
</dbReference>
<keyword evidence="2" id="KW-1185">Reference proteome</keyword>
<protein>
    <submittedName>
        <fullName evidence="1">Uncharacterized protein</fullName>
    </submittedName>
</protein>
<dbReference type="Proteomes" id="UP000790709">
    <property type="component" value="Unassembled WGS sequence"/>
</dbReference>
<gene>
    <name evidence="1" type="ORF">BV22DRAFT_1131058</name>
</gene>
<name>A0ACB8BBK7_9AGAM</name>
<comment type="caution">
    <text evidence="1">The sequence shown here is derived from an EMBL/GenBank/DDBJ whole genome shotgun (WGS) entry which is preliminary data.</text>
</comment>
<evidence type="ECO:0000313" key="1">
    <source>
        <dbReference type="EMBL" id="KAH7922869.1"/>
    </source>
</evidence>
<sequence>MPFTPLKSLPRQTFPGGQSLRRVRRHLWPTFIILLQLLILTFAWGFVGTVFYQEQIALPDSTANFINSQPSDTTLIVTLLATVLSVLSTFLFTTAIRIALTRRLSQPLQISSLSAGIELSKGSFILSSRHAQWTLATLFCSVMLRTLTAGWTTLLTPMPILLSLQMTGQEINLGSAVFLNHFATQTGYPSGPSPEYPSPQSPLLGGYMPQQYTGELVPYIWSSGNSATLRGTELPSFVVYGGSAYNYSTGGVLANNAEDGSHYGNAAVLSGSGARRQGLSTNYTIVQQGLTADVSCRPQNLPDTDVYPMRISFNQSDLHSDLSIPQFNFDSSANYTLQTWDWVAQCMDDSYSVESTLVTIGDSSGELFGSGAMANGVCPYQNFAGPSNQSFIILLQGAGANQSYGGVPFSAACEVTPLLTTASVDFNGGIINVHDVTNTVPLESDGTNGYLGYAISDQIHAAFYFAHYPYGNSVADAIAANCVVNGALNMERLELFMQGVVEIMATSFRALYTVNGTFSENNITSDMITPVTGNMYIETIGWTYHSPTYLLVLIPMTTIGILTVVAMVYGWRDAKGGLGQGVVDGSLDDDLEEDVSFNPTNSLHIIMASSAGGLDSALKGFTTTAISTNENLKIRLGVLSDGRTALVLDDMTTKLGKSPSMTDSFQSG</sequence>
<evidence type="ECO:0000313" key="2">
    <source>
        <dbReference type="Proteomes" id="UP000790709"/>
    </source>
</evidence>
<organism evidence="1 2">
    <name type="scientific">Leucogyrophana mollusca</name>
    <dbReference type="NCBI Taxonomy" id="85980"/>
    <lineage>
        <taxon>Eukaryota</taxon>
        <taxon>Fungi</taxon>
        <taxon>Dikarya</taxon>
        <taxon>Basidiomycota</taxon>
        <taxon>Agaricomycotina</taxon>
        <taxon>Agaricomycetes</taxon>
        <taxon>Agaricomycetidae</taxon>
        <taxon>Boletales</taxon>
        <taxon>Boletales incertae sedis</taxon>
        <taxon>Leucogyrophana</taxon>
    </lineage>
</organism>
<reference evidence="1" key="1">
    <citation type="journal article" date="2021" name="New Phytol.">
        <title>Evolutionary innovations through gain and loss of genes in the ectomycorrhizal Boletales.</title>
        <authorList>
            <person name="Wu G."/>
            <person name="Miyauchi S."/>
            <person name="Morin E."/>
            <person name="Kuo A."/>
            <person name="Drula E."/>
            <person name="Varga T."/>
            <person name="Kohler A."/>
            <person name="Feng B."/>
            <person name="Cao Y."/>
            <person name="Lipzen A."/>
            <person name="Daum C."/>
            <person name="Hundley H."/>
            <person name="Pangilinan J."/>
            <person name="Johnson J."/>
            <person name="Barry K."/>
            <person name="LaButti K."/>
            <person name="Ng V."/>
            <person name="Ahrendt S."/>
            <person name="Min B."/>
            <person name="Choi I.G."/>
            <person name="Park H."/>
            <person name="Plett J.M."/>
            <person name="Magnuson J."/>
            <person name="Spatafora J.W."/>
            <person name="Nagy L.G."/>
            <person name="Henrissat B."/>
            <person name="Grigoriev I.V."/>
            <person name="Yang Z.L."/>
            <person name="Xu J."/>
            <person name="Martin F.M."/>
        </authorList>
    </citation>
    <scope>NUCLEOTIDE SEQUENCE</scope>
    <source>
        <strain evidence="1">KUC20120723A-06</strain>
    </source>
</reference>